<dbReference type="STRING" id="1237896.T0JR59"/>
<evidence type="ECO:0000313" key="4">
    <source>
        <dbReference type="Proteomes" id="UP000015530"/>
    </source>
</evidence>
<dbReference type="CDD" id="cd02440">
    <property type="entry name" value="AdoMet_MTases"/>
    <property type="match status" value="1"/>
</dbReference>
<dbReference type="SUPFAM" id="SSF53335">
    <property type="entry name" value="S-adenosyl-L-methionine-dependent methyltransferases"/>
    <property type="match status" value="1"/>
</dbReference>
<dbReference type="PANTHER" id="PTHR43591:SF31">
    <property type="entry name" value="LAEA-LIKE, PUTATIVE (AFU_ORTHOLOGUE AFUA_8G01930)-RELATED"/>
    <property type="match status" value="1"/>
</dbReference>
<dbReference type="OMA" id="AWILMIT"/>
<comment type="similarity">
    <text evidence="1">Belongs to the methyltransferase superfamily. LaeA methyltransferase family.</text>
</comment>
<dbReference type="GO" id="GO:0008168">
    <property type="term" value="F:methyltransferase activity"/>
    <property type="evidence" value="ECO:0007669"/>
    <property type="project" value="UniProtKB-KW"/>
</dbReference>
<evidence type="ECO:0000256" key="1">
    <source>
        <dbReference type="ARBA" id="ARBA00038158"/>
    </source>
</evidence>
<dbReference type="EMBL" id="AMYD01003661">
    <property type="protein sequence ID" value="EQB45727.1"/>
    <property type="molecule type" value="Genomic_DNA"/>
</dbReference>
<evidence type="ECO:0000313" key="3">
    <source>
        <dbReference type="EMBL" id="EQB45727.1"/>
    </source>
</evidence>
<comment type="caution">
    <text evidence="3">The sequence shown here is derived from an EMBL/GenBank/DDBJ whole genome shotgun (WGS) entry which is preliminary data.</text>
</comment>
<sequence>MSDNNSPTAAAPTGTERPQEPGQGAAAETTAAGANEGDVAAAAAIAADEDADDNVSLNGGSVAPSTSTVAESIFESRLENGRTYHKYKDGKYWAPNDDKELDRLGMLSWWGIKIIAYKMVDVVHNLYLLTFDYALGTAPPNDENSKVGRVLDAGTGTGIWAIEFGEDHTDAEVIGVDLSPSQPQFVPSNVRFEIDDIEEPWTFNEPFDYIHSRMMKGSIRDWRKFIQSCFDNLTPGGYLELNDIDFFPKTDDDTIPKGSKLMRAFSLCFEALEKLGSPFEEVNHFESMLTEIGFEDVNVKRFKWPTNPWPQDKKYKKLGEWNNENLSPNLDGLLMAPLTRALDMSKAEVHIIAMEARKELNNPSIHAYFNGWSIYGRKPLRTGDSQPPAA</sequence>
<dbReference type="Pfam" id="PF13489">
    <property type="entry name" value="Methyltransf_23"/>
    <property type="match status" value="1"/>
</dbReference>
<feature type="compositionally biased region" description="Low complexity" evidence="2">
    <location>
        <begin position="24"/>
        <end position="33"/>
    </location>
</feature>
<dbReference type="PANTHER" id="PTHR43591">
    <property type="entry name" value="METHYLTRANSFERASE"/>
    <property type="match status" value="1"/>
</dbReference>
<dbReference type="Gene3D" id="3.40.50.150">
    <property type="entry name" value="Vaccinia Virus protein VP39"/>
    <property type="match status" value="1"/>
</dbReference>
<dbReference type="HOGENOM" id="CLU_010595_1_2_1"/>
<evidence type="ECO:0000256" key="2">
    <source>
        <dbReference type="SAM" id="MobiDB-lite"/>
    </source>
</evidence>
<dbReference type="AlphaFoldDB" id="T0JR59"/>
<accession>T0JR59</accession>
<dbReference type="InterPro" id="IPR029063">
    <property type="entry name" value="SAM-dependent_MTases_sf"/>
</dbReference>
<proteinExistence type="inferred from homology"/>
<reference evidence="4" key="1">
    <citation type="journal article" date="2013" name="Mol. Plant Microbe Interact.">
        <title>Global aspects of pacC regulation of pathogenicity genes in Colletotrichum gloeosporioides as revealed by transcriptome analysis.</title>
        <authorList>
            <person name="Alkan N."/>
            <person name="Meng X."/>
            <person name="Friedlander G."/>
            <person name="Reuveni E."/>
            <person name="Sukno S."/>
            <person name="Sherman A."/>
            <person name="Thon M."/>
            <person name="Fluhr R."/>
            <person name="Prusky D."/>
        </authorList>
    </citation>
    <scope>NUCLEOTIDE SEQUENCE [LARGE SCALE GENOMIC DNA]</scope>
    <source>
        <strain evidence="4">Cg-14</strain>
    </source>
</reference>
<name>T0JR59_COLGC</name>
<dbReference type="Proteomes" id="UP000015530">
    <property type="component" value="Unassembled WGS sequence"/>
</dbReference>
<feature type="region of interest" description="Disordered" evidence="2">
    <location>
        <begin position="1"/>
        <end position="33"/>
    </location>
</feature>
<keyword evidence="3" id="KW-0808">Transferase</keyword>
<dbReference type="OrthoDB" id="2013972at2759"/>
<keyword evidence="3" id="KW-0489">Methyltransferase</keyword>
<organism evidence="3 4">
    <name type="scientific">Colletotrichum gloeosporioides (strain Cg-14)</name>
    <name type="common">Anthracnose fungus</name>
    <name type="synonym">Glomerella cingulata</name>
    <dbReference type="NCBI Taxonomy" id="1237896"/>
    <lineage>
        <taxon>Eukaryota</taxon>
        <taxon>Fungi</taxon>
        <taxon>Dikarya</taxon>
        <taxon>Ascomycota</taxon>
        <taxon>Pezizomycotina</taxon>
        <taxon>Sordariomycetes</taxon>
        <taxon>Hypocreomycetidae</taxon>
        <taxon>Glomerellales</taxon>
        <taxon>Glomerellaceae</taxon>
        <taxon>Colletotrichum</taxon>
        <taxon>Colletotrichum gloeosporioides species complex</taxon>
    </lineage>
</organism>
<dbReference type="GO" id="GO:0032259">
    <property type="term" value="P:methylation"/>
    <property type="evidence" value="ECO:0007669"/>
    <property type="project" value="UniProtKB-KW"/>
</dbReference>
<protein>
    <submittedName>
        <fullName evidence="3">Methyltransferase domain-containing protein</fullName>
    </submittedName>
</protein>
<gene>
    <name evidence="3" type="ORF">CGLO_15367</name>
</gene>